<comment type="caution">
    <text evidence="2">The sequence shown here is derived from an EMBL/GenBank/DDBJ whole genome shotgun (WGS) entry which is preliminary data.</text>
</comment>
<dbReference type="AlphaFoldDB" id="A0AAD4EYC3"/>
<evidence type="ECO:0008006" key="4">
    <source>
        <dbReference type="Google" id="ProtNLM"/>
    </source>
</evidence>
<dbReference type="PANTHER" id="PTHR31793">
    <property type="entry name" value="4-HYDROXYBENZOYL-COA THIOESTERASE FAMILY MEMBER"/>
    <property type="match status" value="1"/>
</dbReference>
<dbReference type="PANTHER" id="PTHR31793:SF39">
    <property type="entry name" value="THIOESTERASE_THIOL ESTER DEHYDRASE-ISOMERASE"/>
    <property type="match status" value="1"/>
</dbReference>
<name>A0AAD4EYC3_9PEZI</name>
<reference evidence="2" key="1">
    <citation type="submission" date="2023-02" db="EMBL/GenBank/DDBJ databases">
        <authorList>
            <person name="Palmer J.M."/>
        </authorList>
    </citation>
    <scope>NUCLEOTIDE SEQUENCE</scope>
    <source>
        <strain evidence="2">FW57</strain>
    </source>
</reference>
<keyword evidence="3" id="KW-1185">Reference proteome</keyword>
<evidence type="ECO:0000313" key="3">
    <source>
        <dbReference type="Proteomes" id="UP001197093"/>
    </source>
</evidence>
<evidence type="ECO:0000313" key="2">
    <source>
        <dbReference type="EMBL" id="KAG7289400.1"/>
    </source>
</evidence>
<organism evidence="2 3">
    <name type="scientific">Staphylotrichum longicolle</name>
    <dbReference type="NCBI Taxonomy" id="669026"/>
    <lineage>
        <taxon>Eukaryota</taxon>
        <taxon>Fungi</taxon>
        <taxon>Dikarya</taxon>
        <taxon>Ascomycota</taxon>
        <taxon>Pezizomycotina</taxon>
        <taxon>Sordariomycetes</taxon>
        <taxon>Sordariomycetidae</taxon>
        <taxon>Sordariales</taxon>
        <taxon>Chaetomiaceae</taxon>
        <taxon>Staphylotrichum</taxon>
    </lineage>
</organism>
<dbReference type="CDD" id="cd00586">
    <property type="entry name" value="4HBT"/>
    <property type="match status" value="1"/>
</dbReference>
<dbReference type="GO" id="GO:0047617">
    <property type="term" value="F:fatty acyl-CoA hydrolase activity"/>
    <property type="evidence" value="ECO:0007669"/>
    <property type="project" value="TreeGrafter"/>
</dbReference>
<accession>A0AAD4EYC3</accession>
<proteinExistence type="predicted"/>
<dbReference type="SUPFAM" id="SSF54637">
    <property type="entry name" value="Thioesterase/thiol ester dehydrase-isomerase"/>
    <property type="match status" value="1"/>
</dbReference>
<dbReference type="InterPro" id="IPR050563">
    <property type="entry name" value="4-hydroxybenzoyl-CoA_TE"/>
</dbReference>
<dbReference type="InterPro" id="IPR029069">
    <property type="entry name" value="HotDog_dom_sf"/>
</dbReference>
<protein>
    <recommendedName>
        <fullName evidence="4">Thioesterase/thiol ester dehydrase-isomerase</fullName>
    </recommendedName>
</protein>
<dbReference type="Pfam" id="PF13279">
    <property type="entry name" value="4HBT_2"/>
    <property type="match status" value="1"/>
</dbReference>
<dbReference type="EMBL" id="JAHCVI010000002">
    <property type="protein sequence ID" value="KAG7289400.1"/>
    <property type="molecule type" value="Genomic_DNA"/>
</dbReference>
<feature type="compositionally biased region" description="Polar residues" evidence="1">
    <location>
        <begin position="26"/>
        <end position="38"/>
    </location>
</feature>
<gene>
    <name evidence="2" type="ORF">NEMBOFW57_005771</name>
</gene>
<sequence>MRLAAAACRRVAPGASSHIRPRRPFSASTGRFRSTSDPSAAIPEAPPSRWIADLRARIGKCLTFGCNGQQISQAAEVLRVIATEWKELLAGSEGYLTGGRRGLDGREVHWGEMDTFGHVNNVNYYRYAESARVNWITNFAVHVDPAHREQWRELMSPKSTGLIMRSLKADFKFPMVYPDKISVYHRLRTRPEGDPAPSAFFLDCIVLSHQHRRISCRLEEDIVIYDYKKGGKTSMPGFMLDMFDKTWKLQEQETLRARTRIAGLLDSVERLERETWNRPDAVEDMGGAKGGQ</sequence>
<dbReference type="Gene3D" id="3.10.129.10">
    <property type="entry name" value="Hotdog Thioesterase"/>
    <property type="match status" value="1"/>
</dbReference>
<dbReference type="Proteomes" id="UP001197093">
    <property type="component" value="Unassembled WGS sequence"/>
</dbReference>
<evidence type="ECO:0000256" key="1">
    <source>
        <dbReference type="SAM" id="MobiDB-lite"/>
    </source>
</evidence>
<feature type="region of interest" description="Disordered" evidence="1">
    <location>
        <begin position="14"/>
        <end position="45"/>
    </location>
</feature>